<evidence type="ECO:0008006" key="4">
    <source>
        <dbReference type="Google" id="ProtNLM"/>
    </source>
</evidence>
<gene>
    <name evidence="2" type="ORF">GTO82_07255</name>
</gene>
<evidence type="ECO:0000256" key="1">
    <source>
        <dbReference type="SAM" id="MobiDB-lite"/>
    </source>
</evidence>
<sequence>MAQRRMFSQRIVESARFLKMPPSTQCLYFHLGIHADDDGVVEGYNVMKQTGSTEDDLKILAAKGLITVLNADLVTYINDWKENNRIRSDRKVDSIYRDLLVKMLPDIEIQQAKARADTGKKTGIKGVENNGRPVDNQWTSNGPHRLGKDRLGKDSINNIVDSSESPTQIYESEFEQLWSMYPKKQGKKAALRHYKTWRKRSKDNTFEVMKEKLEHYLKFLKIKQTPLEYTLNGSTWFNGRFDDELDMTPSKPRYMQQAKTIRKATDWSKVQQQIRQQNPVSHISREERNAIFREYGR</sequence>
<evidence type="ECO:0000313" key="3">
    <source>
        <dbReference type="Proteomes" id="UP000510788"/>
    </source>
</evidence>
<proteinExistence type="predicted"/>
<dbReference type="Proteomes" id="UP000510788">
    <property type="component" value="Chromosome"/>
</dbReference>
<protein>
    <recommendedName>
        <fullName evidence="4">Lj928 prophage protein</fullName>
    </recommendedName>
</protein>
<organism evidence="2 3">
    <name type="scientific">Lactobacillus johnsonii</name>
    <dbReference type="NCBI Taxonomy" id="33959"/>
    <lineage>
        <taxon>Bacteria</taxon>
        <taxon>Bacillati</taxon>
        <taxon>Bacillota</taxon>
        <taxon>Bacilli</taxon>
        <taxon>Lactobacillales</taxon>
        <taxon>Lactobacillaceae</taxon>
        <taxon>Lactobacillus</taxon>
    </lineage>
</organism>
<reference evidence="2 3" key="1">
    <citation type="submission" date="2020-01" db="EMBL/GenBank/DDBJ databases">
        <title>Complete and circular genome sequences of six lactobacillus isolates from horses.</title>
        <authorList>
            <person name="Hassan H.M."/>
        </authorList>
    </citation>
    <scope>NUCLEOTIDE SEQUENCE [LARGE SCALE GENOMIC DNA]</scope>
    <source>
        <strain evidence="2 3">3DG</strain>
    </source>
</reference>
<accession>A0A9X7TVH0</accession>
<feature type="region of interest" description="Disordered" evidence="1">
    <location>
        <begin position="119"/>
        <end position="162"/>
    </location>
</feature>
<evidence type="ECO:0000313" key="2">
    <source>
        <dbReference type="EMBL" id="QLL68646.1"/>
    </source>
</evidence>
<name>A0A9X7TVH0_LACJH</name>
<dbReference type="AlphaFoldDB" id="A0A9X7TVH0"/>
<dbReference type="EMBL" id="CP047409">
    <property type="protein sequence ID" value="QLL68646.1"/>
    <property type="molecule type" value="Genomic_DNA"/>
</dbReference>